<evidence type="ECO:0000256" key="6">
    <source>
        <dbReference type="ARBA" id="ARBA00022692"/>
    </source>
</evidence>
<keyword evidence="6 12" id="KW-0812">Transmembrane</keyword>
<name>A0ABX1K5N8_9MICO</name>
<evidence type="ECO:0000256" key="11">
    <source>
        <dbReference type="SAM" id="MobiDB-lite"/>
    </source>
</evidence>
<dbReference type="SUPFAM" id="SSF55874">
    <property type="entry name" value="ATPase domain of HSP90 chaperone/DNA topoisomerase II/histidine kinase"/>
    <property type="match status" value="1"/>
</dbReference>
<keyword evidence="16" id="KW-1185">Reference proteome</keyword>
<dbReference type="Gene3D" id="3.30.565.10">
    <property type="entry name" value="Histidine kinase-like ATPase, C-terminal domain"/>
    <property type="match status" value="1"/>
</dbReference>
<evidence type="ECO:0000256" key="8">
    <source>
        <dbReference type="ARBA" id="ARBA00022989"/>
    </source>
</evidence>
<feature type="region of interest" description="Disordered" evidence="11">
    <location>
        <begin position="1"/>
        <end position="26"/>
    </location>
</feature>
<evidence type="ECO:0000256" key="7">
    <source>
        <dbReference type="ARBA" id="ARBA00022777"/>
    </source>
</evidence>
<dbReference type="Proteomes" id="UP001429745">
    <property type="component" value="Unassembled WGS sequence"/>
</dbReference>
<proteinExistence type="predicted"/>
<dbReference type="SUPFAM" id="SSF158472">
    <property type="entry name" value="HAMP domain-like"/>
    <property type="match status" value="1"/>
</dbReference>
<evidence type="ECO:0000256" key="12">
    <source>
        <dbReference type="SAM" id="Phobius"/>
    </source>
</evidence>
<keyword evidence="10 12" id="KW-0472">Membrane</keyword>
<dbReference type="CDD" id="cd00075">
    <property type="entry name" value="HATPase"/>
    <property type="match status" value="1"/>
</dbReference>
<dbReference type="InterPro" id="IPR004358">
    <property type="entry name" value="Sig_transdc_His_kin-like_C"/>
</dbReference>
<evidence type="ECO:0000313" key="16">
    <source>
        <dbReference type="Proteomes" id="UP001429745"/>
    </source>
</evidence>
<comment type="subcellular location">
    <subcellularLocation>
        <location evidence="2">Cell membrane</location>
    </subcellularLocation>
</comment>
<feature type="transmembrane region" description="Helical" evidence="12">
    <location>
        <begin position="38"/>
        <end position="60"/>
    </location>
</feature>
<keyword evidence="8 12" id="KW-1133">Transmembrane helix</keyword>
<evidence type="ECO:0000313" key="15">
    <source>
        <dbReference type="EMBL" id="NLP82287.1"/>
    </source>
</evidence>
<keyword evidence="7 15" id="KW-0418">Kinase</keyword>
<feature type="domain" description="HAMP" evidence="14">
    <location>
        <begin position="239"/>
        <end position="291"/>
    </location>
</feature>
<dbReference type="GO" id="GO:0016301">
    <property type="term" value="F:kinase activity"/>
    <property type="evidence" value="ECO:0007669"/>
    <property type="project" value="UniProtKB-KW"/>
</dbReference>
<evidence type="ECO:0000259" key="13">
    <source>
        <dbReference type="PROSITE" id="PS50109"/>
    </source>
</evidence>
<comment type="caution">
    <text evidence="15">The sequence shown here is derived from an EMBL/GenBank/DDBJ whole genome shotgun (WGS) entry which is preliminary data.</text>
</comment>
<dbReference type="PANTHER" id="PTHR45436">
    <property type="entry name" value="SENSOR HISTIDINE KINASE YKOH"/>
    <property type="match status" value="1"/>
</dbReference>
<dbReference type="EMBL" id="JABACI010000001">
    <property type="protein sequence ID" value="NLP82287.1"/>
    <property type="molecule type" value="Genomic_DNA"/>
</dbReference>
<organism evidence="15 16">
    <name type="scientific">Microbacterium salsuginis</name>
    <dbReference type="NCBI Taxonomy" id="2722803"/>
    <lineage>
        <taxon>Bacteria</taxon>
        <taxon>Bacillati</taxon>
        <taxon>Actinomycetota</taxon>
        <taxon>Actinomycetes</taxon>
        <taxon>Micrococcales</taxon>
        <taxon>Microbacteriaceae</taxon>
        <taxon>Microbacterium</taxon>
    </lineage>
</organism>
<evidence type="ECO:0000256" key="1">
    <source>
        <dbReference type="ARBA" id="ARBA00000085"/>
    </source>
</evidence>
<dbReference type="PANTHER" id="PTHR45436:SF5">
    <property type="entry name" value="SENSOR HISTIDINE KINASE TRCS"/>
    <property type="match status" value="1"/>
</dbReference>
<dbReference type="InterPro" id="IPR036890">
    <property type="entry name" value="HATPase_C_sf"/>
</dbReference>
<evidence type="ECO:0000256" key="4">
    <source>
        <dbReference type="ARBA" id="ARBA00022553"/>
    </source>
</evidence>
<feature type="domain" description="Histidine kinase" evidence="13">
    <location>
        <begin position="299"/>
        <end position="506"/>
    </location>
</feature>
<feature type="transmembrane region" description="Helical" evidence="12">
    <location>
        <begin position="216"/>
        <end position="237"/>
    </location>
</feature>
<accession>A0ABX1K5N8</accession>
<dbReference type="SMART" id="SM00387">
    <property type="entry name" value="HATPase_c"/>
    <property type="match status" value="1"/>
</dbReference>
<dbReference type="PRINTS" id="PR00344">
    <property type="entry name" value="BCTRLSENSOR"/>
</dbReference>
<reference evidence="15 16" key="1">
    <citation type="submission" date="2020-04" db="EMBL/GenBank/DDBJ databases">
        <title>CFH 90308 Microbacterium sp.</title>
        <authorList>
            <person name="Nie G."/>
            <person name="Ming H."/>
            <person name="Xia T."/>
        </authorList>
    </citation>
    <scope>NUCLEOTIDE SEQUENCE [LARGE SCALE GENOMIC DNA]</scope>
    <source>
        <strain evidence="15 16">CFH 90308</strain>
    </source>
</reference>
<dbReference type="Gene3D" id="6.10.340.10">
    <property type="match status" value="1"/>
</dbReference>
<dbReference type="InterPro" id="IPR003660">
    <property type="entry name" value="HAMP_dom"/>
</dbReference>
<dbReference type="PROSITE" id="PS50885">
    <property type="entry name" value="HAMP"/>
    <property type="match status" value="1"/>
</dbReference>
<dbReference type="SMART" id="SM00388">
    <property type="entry name" value="HisKA"/>
    <property type="match status" value="1"/>
</dbReference>
<keyword evidence="5" id="KW-0808">Transferase</keyword>
<keyword evidence="4" id="KW-0597">Phosphoprotein</keyword>
<evidence type="ECO:0000256" key="2">
    <source>
        <dbReference type="ARBA" id="ARBA00004236"/>
    </source>
</evidence>
<dbReference type="Pfam" id="PF00512">
    <property type="entry name" value="HisKA"/>
    <property type="match status" value="1"/>
</dbReference>
<dbReference type="CDD" id="cd06225">
    <property type="entry name" value="HAMP"/>
    <property type="match status" value="1"/>
</dbReference>
<dbReference type="EC" id="2.7.13.3" evidence="3"/>
<dbReference type="InterPro" id="IPR005467">
    <property type="entry name" value="His_kinase_dom"/>
</dbReference>
<sequence>METPPRAADPPPVRQSPLRRDNRDVARTARPIPARVRILAAILAVACVGLAIVGSVTFWVQREQVVQSVDDRLKNQVQFLQGLAERDSGAETGSGAEEATAEVDVDDYETVDGYLNAVVAQLAPARNEASLALLDGAPRWIPATLSGFDVSDNQAFIDRIVAETQDGETQRGTAVTDQGSLRYIAIPVTMPGDPQQGLYVRAIDLGAELEPVTIAMLTYIIAAIAVLAAIAIVGWFVTGRLLSPIRHLRETADAISITDLSLRLSPQGNDDIADLSRTVNSMLDRLEGSVDVQRQLLDDVRHELKTPITIVRGHLELMNPRDASDVSAAREIGIAELDRLARLVEDIDRLATAEADTYATAEVDLAGLTARVGELVAVIPDHVWTVEAHATGTILGDHDRLLQAWLQLADNAAKYTPPGTAIEIGSSLDADGAHLWVRDHGPGIPPAARHRIFRRFDRAQGKRAVGGSGLGLAIVEAITKGHGGRCAVTDTPGGGATFTIHLPPHEPELPAPVRAGDVVLQREASG</sequence>
<dbReference type="Pfam" id="PF02518">
    <property type="entry name" value="HATPase_c"/>
    <property type="match status" value="1"/>
</dbReference>
<dbReference type="InterPro" id="IPR036097">
    <property type="entry name" value="HisK_dim/P_sf"/>
</dbReference>
<evidence type="ECO:0000256" key="5">
    <source>
        <dbReference type="ARBA" id="ARBA00022679"/>
    </source>
</evidence>
<comment type="catalytic activity">
    <reaction evidence="1">
        <text>ATP + protein L-histidine = ADP + protein N-phospho-L-histidine.</text>
        <dbReference type="EC" id="2.7.13.3"/>
    </reaction>
</comment>
<dbReference type="InterPro" id="IPR003661">
    <property type="entry name" value="HisK_dim/P_dom"/>
</dbReference>
<keyword evidence="9" id="KW-0902">Two-component regulatory system</keyword>
<evidence type="ECO:0000256" key="10">
    <source>
        <dbReference type="ARBA" id="ARBA00023136"/>
    </source>
</evidence>
<evidence type="ECO:0000256" key="9">
    <source>
        <dbReference type="ARBA" id="ARBA00023012"/>
    </source>
</evidence>
<dbReference type="Pfam" id="PF00672">
    <property type="entry name" value="HAMP"/>
    <property type="match status" value="1"/>
</dbReference>
<gene>
    <name evidence="15" type="ORF">HF576_00330</name>
</gene>
<dbReference type="CDD" id="cd00082">
    <property type="entry name" value="HisKA"/>
    <property type="match status" value="1"/>
</dbReference>
<dbReference type="InterPro" id="IPR050428">
    <property type="entry name" value="TCS_sensor_his_kinase"/>
</dbReference>
<dbReference type="SUPFAM" id="SSF47384">
    <property type="entry name" value="Homodimeric domain of signal transducing histidine kinase"/>
    <property type="match status" value="1"/>
</dbReference>
<evidence type="ECO:0000256" key="3">
    <source>
        <dbReference type="ARBA" id="ARBA00012438"/>
    </source>
</evidence>
<protein>
    <recommendedName>
        <fullName evidence="3">histidine kinase</fullName>
        <ecNumber evidence="3">2.7.13.3</ecNumber>
    </recommendedName>
</protein>
<dbReference type="InterPro" id="IPR003594">
    <property type="entry name" value="HATPase_dom"/>
</dbReference>
<dbReference type="PROSITE" id="PS50109">
    <property type="entry name" value="HIS_KIN"/>
    <property type="match status" value="1"/>
</dbReference>
<dbReference type="SMART" id="SM00304">
    <property type="entry name" value="HAMP"/>
    <property type="match status" value="1"/>
</dbReference>
<evidence type="ECO:0000259" key="14">
    <source>
        <dbReference type="PROSITE" id="PS50885"/>
    </source>
</evidence>
<dbReference type="Gene3D" id="1.10.287.130">
    <property type="match status" value="1"/>
</dbReference>